<evidence type="ECO:0000313" key="3">
    <source>
        <dbReference type="EMBL" id="OWT60128.1"/>
    </source>
</evidence>
<dbReference type="Pfam" id="PF03401">
    <property type="entry name" value="TctC"/>
    <property type="match status" value="1"/>
</dbReference>
<dbReference type="PANTHER" id="PTHR42928:SF5">
    <property type="entry name" value="BLR1237 PROTEIN"/>
    <property type="match status" value="1"/>
</dbReference>
<dbReference type="Gene3D" id="3.40.190.150">
    <property type="entry name" value="Bordetella uptake gene, domain 1"/>
    <property type="match status" value="1"/>
</dbReference>
<feature type="signal peptide" evidence="2">
    <location>
        <begin position="1"/>
        <end position="30"/>
    </location>
</feature>
<feature type="chain" id="PRO_5013211512" evidence="2">
    <location>
        <begin position="31"/>
        <end position="328"/>
    </location>
</feature>
<keyword evidence="2" id="KW-0732">Signal</keyword>
<comment type="similarity">
    <text evidence="1">Belongs to the UPF0065 (bug) family.</text>
</comment>
<reference evidence="4" key="1">
    <citation type="submission" date="2017-06" db="EMBL/GenBank/DDBJ databases">
        <title>Herbaspirillum phytohormonus sp. nov., isolated from the root nodule of Robinia pseudoacacia in lead-zinc mine.</title>
        <authorList>
            <person name="Fan M."/>
            <person name="Lin Y."/>
        </authorList>
    </citation>
    <scope>NUCLEOTIDE SEQUENCE [LARGE SCALE GENOMIC DNA]</scope>
    <source>
        <strain evidence="4">SC-089</strain>
    </source>
</reference>
<dbReference type="Proteomes" id="UP000214603">
    <property type="component" value="Unassembled WGS sequence"/>
</dbReference>
<dbReference type="SUPFAM" id="SSF53850">
    <property type="entry name" value="Periplasmic binding protein-like II"/>
    <property type="match status" value="1"/>
</dbReference>
<dbReference type="PANTHER" id="PTHR42928">
    <property type="entry name" value="TRICARBOXYLATE-BINDING PROTEIN"/>
    <property type="match status" value="1"/>
</dbReference>
<gene>
    <name evidence="3" type="ORF">CEY11_10660</name>
</gene>
<dbReference type="Gene3D" id="3.40.190.10">
    <property type="entry name" value="Periplasmic binding protein-like II"/>
    <property type="match status" value="1"/>
</dbReference>
<name>A0A225MG13_9BURK</name>
<accession>A0A225MG13</accession>
<evidence type="ECO:0000256" key="2">
    <source>
        <dbReference type="SAM" id="SignalP"/>
    </source>
</evidence>
<dbReference type="RefSeq" id="WP_088603386.1">
    <property type="nucleotide sequence ID" value="NZ_NJIH01000006.1"/>
</dbReference>
<proteinExistence type="inferred from homology"/>
<dbReference type="CDD" id="cd13578">
    <property type="entry name" value="PBP2_Bug27"/>
    <property type="match status" value="1"/>
</dbReference>
<dbReference type="AlphaFoldDB" id="A0A225MG13"/>
<dbReference type="OrthoDB" id="8678477at2"/>
<dbReference type="InterPro" id="IPR042100">
    <property type="entry name" value="Bug_dom1"/>
</dbReference>
<dbReference type="EMBL" id="NJIH01000006">
    <property type="protein sequence ID" value="OWT60128.1"/>
    <property type="molecule type" value="Genomic_DNA"/>
</dbReference>
<evidence type="ECO:0000256" key="1">
    <source>
        <dbReference type="ARBA" id="ARBA00006987"/>
    </source>
</evidence>
<keyword evidence="4" id="KW-1185">Reference proteome</keyword>
<protein>
    <submittedName>
        <fullName evidence="3">MFS transporter</fullName>
    </submittedName>
</protein>
<comment type="caution">
    <text evidence="3">The sequence shown here is derived from an EMBL/GenBank/DDBJ whole genome shotgun (WGS) entry which is preliminary data.</text>
</comment>
<evidence type="ECO:0000313" key="4">
    <source>
        <dbReference type="Proteomes" id="UP000214603"/>
    </source>
</evidence>
<sequence length="328" mass="34227">MQKPVFKSLKLLAAGAALAGLAGFSTGAAAAYPDHAIRLVVGFSAGGTTDVVARLVGKEISQELGQAVVVENRPGAGSNIGTELVARAKPDGYTLYMVAVTSAINQTLYKNIKFNLVKDFAPIALAVKVPNVLVVNPKVPAHSVKELVAYAKANPDKLNFASSGSGTSIHMAGELFKQLAGVDILHVPYKGSAPAETDLMGGQVDMMFDNMPAAWPHVQAGKLRALAVTTAERSKTAPDLPTMQESGFPTFDVSSWFGLLAPAGTPADVVNTLNAAVEKAISKPDVQKRFADLGAVPVKTTPAEFGEFIKSQVDTWAKVVKASGATVD</sequence>
<dbReference type="PIRSF" id="PIRSF017082">
    <property type="entry name" value="YflP"/>
    <property type="match status" value="1"/>
</dbReference>
<dbReference type="InterPro" id="IPR005064">
    <property type="entry name" value="BUG"/>
</dbReference>
<organism evidence="3 4">
    <name type="scientific">Candidimonas nitroreducens</name>
    <dbReference type="NCBI Taxonomy" id="683354"/>
    <lineage>
        <taxon>Bacteria</taxon>
        <taxon>Pseudomonadati</taxon>
        <taxon>Pseudomonadota</taxon>
        <taxon>Betaproteobacteria</taxon>
        <taxon>Burkholderiales</taxon>
        <taxon>Alcaligenaceae</taxon>
        <taxon>Candidimonas</taxon>
    </lineage>
</organism>